<proteinExistence type="predicted"/>
<dbReference type="Pfam" id="PF13715">
    <property type="entry name" value="CarbopepD_reg_2"/>
    <property type="match status" value="1"/>
</dbReference>
<keyword evidence="6" id="KW-1185">Reference proteome</keyword>
<dbReference type="Pfam" id="PF07715">
    <property type="entry name" value="Plug"/>
    <property type="match status" value="1"/>
</dbReference>
<keyword evidence="3" id="KW-0998">Cell outer membrane</keyword>
<accession>A0A1I6S1X9</accession>
<dbReference type="Proteomes" id="UP000199312">
    <property type="component" value="Unassembled WGS sequence"/>
</dbReference>
<dbReference type="InterPro" id="IPR037066">
    <property type="entry name" value="Plug_dom_sf"/>
</dbReference>
<evidence type="ECO:0000256" key="1">
    <source>
        <dbReference type="ARBA" id="ARBA00004442"/>
    </source>
</evidence>
<reference evidence="6" key="1">
    <citation type="submission" date="2016-10" db="EMBL/GenBank/DDBJ databases">
        <authorList>
            <person name="Varghese N."/>
            <person name="Submissions S."/>
        </authorList>
    </citation>
    <scope>NUCLEOTIDE SEQUENCE [LARGE SCALE GENOMIC DNA]</scope>
    <source>
        <strain evidence="6">DSM 24450</strain>
    </source>
</reference>
<dbReference type="Gene3D" id="2.60.40.1120">
    <property type="entry name" value="Carboxypeptidase-like, regulatory domain"/>
    <property type="match status" value="1"/>
</dbReference>
<evidence type="ECO:0000313" key="5">
    <source>
        <dbReference type="EMBL" id="SFS70934.1"/>
    </source>
</evidence>
<dbReference type="InterPro" id="IPR012910">
    <property type="entry name" value="Plug_dom"/>
</dbReference>
<sequence>MKKYTIVLLLLFPFVVFSQKTIKGTILDTNNSPIFGASIYWKNANIGTNSDEKGEFELKSLENNSQLIVSFIGYKTQTILVENLKNINIVLAADNQLEEVNIQTRTKSSNRPSYLVKNIINVNKTELLKAACCNLAESFETNPSIDVNYSDALTGTKQIKMLGLSSPYIQIVQENIPNIRGAAQAFGLSFTPGTWVESIQITKGAGSVVNGYESITGQINAELVKPLTDKKLFVNAFSSFDGRYELNTHFNKILTDKWSSGLYVHGNLRNNKIDENNDSFLDAPLSSQVNIMNRWQYTDTEKGWVSFFSLRYLTDNKQTSQTDFNPNIHKKSTTFWGSEIETERFETSTKLGYVFPEMPYKSFGLQLAFSNHHQNSYFGLKDYKIKHQSFYANVIFNSIISDTRNKIVTGLNATFDDFDELVLNLNYSRNEKSVGAFFEYNYDNLENLSLSAGIRVDSHNLLNTFITPRLHVKYNAWETGTLRFSAGRGKRGASIFAENQKLFGTNRALNIINNNGEFYGLKPEIAWNYGTSFNQKFILFNRSGDVTIDFYKTIFNEQIIADWENPSEILFYNESTIGKADSFQIELNYSPITHFSIRTAYKYQNIANNYISGEKQVPLQPKNRFFTNLFFETHQTQKGGNWKFDFTYNWQSEQRIPDTSIYSENYQLPLYSDNHSAINAQITNVFSPRFEWYFGGENLTNEKQQIPVLGANNPFGTNFDTSLVYSPVIGAMYYIGIRFNLE</sequence>
<dbReference type="RefSeq" id="WP_090228263.1">
    <property type="nucleotide sequence ID" value="NZ_FOZP01000007.1"/>
</dbReference>
<dbReference type="AlphaFoldDB" id="A0A1I6S1X9"/>
<comment type="subcellular location">
    <subcellularLocation>
        <location evidence="1">Cell outer membrane</location>
    </subcellularLocation>
</comment>
<gene>
    <name evidence="5" type="ORF">SAMN04488006_2742</name>
</gene>
<dbReference type="SUPFAM" id="SSF49464">
    <property type="entry name" value="Carboxypeptidase regulatory domain-like"/>
    <property type="match status" value="1"/>
</dbReference>
<organism evidence="5 6">
    <name type="scientific">Lutibacter maritimus</name>
    <dbReference type="NCBI Taxonomy" id="593133"/>
    <lineage>
        <taxon>Bacteria</taxon>
        <taxon>Pseudomonadati</taxon>
        <taxon>Bacteroidota</taxon>
        <taxon>Flavobacteriia</taxon>
        <taxon>Flavobacteriales</taxon>
        <taxon>Flavobacteriaceae</taxon>
        <taxon>Lutibacter</taxon>
    </lineage>
</organism>
<protein>
    <submittedName>
        <fullName evidence="5">Outer membrane receptor proteins, mostly Fe transport</fullName>
    </submittedName>
</protein>
<dbReference type="GO" id="GO:0009279">
    <property type="term" value="C:cell outer membrane"/>
    <property type="evidence" value="ECO:0007669"/>
    <property type="project" value="UniProtKB-SubCell"/>
</dbReference>
<evidence type="ECO:0000256" key="3">
    <source>
        <dbReference type="ARBA" id="ARBA00023237"/>
    </source>
</evidence>
<dbReference type="InterPro" id="IPR036942">
    <property type="entry name" value="Beta-barrel_TonB_sf"/>
</dbReference>
<dbReference type="Gene3D" id="2.40.170.20">
    <property type="entry name" value="TonB-dependent receptor, beta-barrel domain"/>
    <property type="match status" value="1"/>
</dbReference>
<dbReference type="Gene3D" id="2.170.130.10">
    <property type="entry name" value="TonB-dependent receptor, plug domain"/>
    <property type="match status" value="1"/>
</dbReference>
<keyword evidence="2" id="KW-0472">Membrane</keyword>
<keyword evidence="5" id="KW-0675">Receptor</keyword>
<evidence type="ECO:0000256" key="2">
    <source>
        <dbReference type="ARBA" id="ARBA00023136"/>
    </source>
</evidence>
<dbReference type="OrthoDB" id="1109239at2"/>
<feature type="domain" description="TonB-dependent receptor plug" evidence="4">
    <location>
        <begin position="121"/>
        <end position="217"/>
    </location>
</feature>
<name>A0A1I6S1X9_9FLAO</name>
<dbReference type="STRING" id="593133.SAMN04488006_2742"/>
<dbReference type="SUPFAM" id="SSF56935">
    <property type="entry name" value="Porins"/>
    <property type="match status" value="1"/>
</dbReference>
<dbReference type="InterPro" id="IPR008969">
    <property type="entry name" value="CarboxyPept-like_regulatory"/>
</dbReference>
<evidence type="ECO:0000313" key="6">
    <source>
        <dbReference type="Proteomes" id="UP000199312"/>
    </source>
</evidence>
<dbReference type="EMBL" id="FOZP01000007">
    <property type="protein sequence ID" value="SFS70934.1"/>
    <property type="molecule type" value="Genomic_DNA"/>
</dbReference>
<evidence type="ECO:0000259" key="4">
    <source>
        <dbReference type="Pfam" id="PF07715"/>
    </source>
</evidence>